<feature type="domain" description="Cytochrome b5 heme-binding" evidence="10">
    <location>
        <begin position="3"/>
        <end position="79"/>
    </location>
</feature>
<evidence type="ECO:0000259" key="10">
    <source>
        <dbReference type="PROSITE" id="PS50255"/>
    </source>
</evidence>
<keyword evidence="4 9" id="KW-0479">Metal-binding</keyword>
<name>A0A1X0R7S6_RHIZD</name>
<dbReference type="PANTHER" id="PTHR19359">
    <property type="entry name" value="CYTOCHROME B5"/>
    <property type="match status" value="1"/>
</dbReference>
<evidence type="ECO:0000256" key="1">
    <source>
        <dbReference type="ARBA" id="ARBA00004370"/>
    </source>
</evidence>
<proteinExistence type="inferred from homology"/>
<evidence type="ECO:0000256" key="9">
    <source>
        <dbReference type="RuleBase" id="RU362121"/>
    </source>
</evidence>
<dbReference type="GO" id="GO:0020037">
    <property type="term" value="F:heme binding"/>
    <property type="evidence" value="ECO:0007669"/>
    <property type="project" value="UniProtKB-UniRule"/>
</dbReference>
<evidence type="ECO:0000256" key="4">
    <source>
        <dbReference type="ARBA" id="ARBA00022723"/>
    </source>
</evidence>
<dbReference type="Pfam" id="PF00173">
    <property type="entry name" value="Cyt-b5"/>
    <property type="match status" value="1"/>
</dbReference>
<dbReference type="InterPro" id="IPR001199">
    <property type="entry name" value="Cyt_B5-like_heme/steroid-bd"/>
</dbReference>
<keyword evidence="3" id="KW-0812">Transmembrane</keyword>
<dbReference type="GO" id="GO:0046872">
    <property type="term" value="F:metal ion binding"/>
    <property type="evidence" value="ECO:0007669"/>
    <property type="project" value="UniProtKB-UniRule"/>
</dbReference>
<evidence type="ECO:0000256" key="8">
    <source>
        <dbReference type="ARBA" id="ARBA00038168"/>
    </source>
</evidence>
<evidence type="ECO:0000313" key="11">
    <source>
        <dbReference type="EMBL" id="ORE08063.1"/>
    </source>
</evidence>
<dbReference type="AlphaFoldDB" id="A0A1X0R7S6"/>
<dbReference type="Gene3D" id="3.10.120.10">
    <property type="entry name" value="Cytochrome b5-like heme/steroid binding domain"/>
    <property type="match status" value="1"/>
</dbReference>
<dbReference type="SUPFAM" id="SSF55856">
    <property type="entry name" value="Cytochrome b5-like heme/steroid binding domain"/>
    <property type="match status" value="1"/>
</dbReference>
<dbReference type="GO" id="GO:0016020">
    <property type="term" value="C:membrane"/>
    <property type="evidence" value="ECO:0007669"/>
    <property type="project" value="UniProtKB-SubCell"/>
</dbReference>
<protein>
    <submittedName>
        <fullName evidence="11">Cytochrome b5</fullName>
    </submittedName>
</protein>
<dbReference type="PANTHER" id="PTHR19359:SF14">
    <property type="entry name" value="CYTOCHROME B5 A"/>
    <property type="match status" value="1"/>
</dbReference>
<sequence>MSTKVFSLNEVAQHKSKNDLWLVIHNKVYDITSFVVEHPGGEEVLIDEAGKDATEAFEDIGHSDEAREMLDKYQIGVLDEASQKKEYNVNVIRAGELPEEQKSGSSWRIILPALAILGAVVYKFVVAPKSH</sequence>
<dbReference type="Proteomes" id="UP000242414">
    <property type="component" value="Unassembled WGS sequence"/>
</dbReference>
<evidence type="ECO:0000256" key="6">
    <source>
        <dbReference type="ARBA" id="ARBA00023004"/>
    </source>
</evidence>
<dbReference type="VEuPathDB" id="FungiDB:BCV72DRAFT_97848"/>
<reference evidence="11" key="1">
    <citation type="journal article" date="2016" name="Proc. Natl. Acad. Sci. U.S.A.">
        <title>Lipid metabolic changes in an early divergent fungus govern the establishment of a mutualistic symbiosis with endobacteria.</title>
        <authorList>
            <person name="Lastovetsky O.A."/>
            <person name="Gaspar M.L."/>
            <person name="Mondo S.J."/>
            <person name="LaButti K.M."/>
            <person name="Sandor L."/>
            <person name="Grigoriev I.V."/>
            <person name="Henry S.A."/>
            <person name="Pawlowska T.E."/>
        </authorList>
    </citation>
    <scope>NUCLEOTIDE SEQUENCE [LARGE SCALE GENOMIC DNA]</scope>
    <source>
        <strain evidence="11">ATCC 52814</strain>
    </source>
</reference>
<comment type="similarity">
    <text evidence="8 9">Belongs to the cytochrome b5 family.</text>
</comment>
<evidence type="ECO:0000256" key="7">
    <source>
        <dbReference type="ARBA" id="ARBA00023136"/>
    </source>
</evidence>
<dbReference type="PROSITE" id="PS50255">
    <property type="entry name" value="CYTOCHROME_B5_2"/>
    <property type="match status" value="1"/>
</dbReference>
<comment type="subcellular location">
    <subcellularLocation>
        <location evidence="1">Membrane</location>
    </subcellularLocation>
</comment>
<dbReference type="InterPro" id="IPR050668">
    <property type="entry name" value="Cytochrome_b5"/>
</dbReference>
<keyword evidence="2 9" id="KW-0349">Heme</keyword>
<evidence type="ECO:0000256" key="2">
    <source>
        <dbReference type="ARBA" id="ARBA00022617"/>
    </source>
</evidence>
<dbReference type="FunFam" id="3.10.120.10:FF:000002">
    <property type="entry name" value="Cytochrome b5 type B"/>
    <property type="match status" value="1"/>
</dbReference>
<gene>
    <name evidence="11" type="ORF">BCV72DRAFT_97848</name>
</gene>
<accession>A0A1X0R7S6</accession>
<dbReference type="SMART" id="SM01117">
    <property type="entry name" value="Cyt-b5"/>
    <property type="match status" value="1"/>
</dbReference>
<organism evidence="11">
    <name type="scientific">Rhizopus microsporus var. microsporus</name>
    <dbReference type="NCBI Taxonomy" id="86635"/>
    <lineage>
        <taxon>Eukaryota</taxon>
        <taxon>Fungi</taxon>
        <taxon>Fungi incertae sedis</taxon>
        <taxon>Mucoromycota</taxon>
        <taxon>Mucoromycotina</taxon>
        <taxon>Mucoromycetes</taxon>
        <taxon>Mucorales</taxon>
        <taxon>Mucorineae</taxon>
        <taxon>Rhizopodaceae</taxon>
        <taxon>Rhizopus</taxon>
    </lineage>
</organism>
<dbReference type="PROSITE" id="PS00191">
    <property type="entry name" value="CYTOCHROME_B5_1"/>
    <property type="match status" value="1"/>
</dbReference>
<keyword evidence="7" id="KW-0472">Membrane</keyword>
<keyword evidence="5" id="KW-1133">Transmembrane helix</keyword>
<dbReference type="InterPro" id="IPR036400">
    <property type="entry name" value="Cyt_B5-like_heme/steroid_sf"/>
</dbReference>
<dbReference type="InterPro" id="IPR018506">
    <property type="entry name" value="Cyt_B5_heme-BS"/>
</dbReference>
<evidence type="ECO:0000256" key="5">
    <source>
        <dbReference type="ARBA" id="ARBA00022989"/>
    </source>
</evidence>
<keyword evidence="6 9" id="KW-0408">Iron</keyword>
<evidence type="ECO:0000256" key="3">
    <source>
        <dbReference type="ARBA" id="ARBA00022692"/>
    </source>
</evidence>
<dbReference type="PRINTS" id="PR00363">
    <property type="entry name" value="CYTOCHROMEB5"/>
</dbReference>
<dbReference type="OrthoDB" id="260519at2759"/>
<dbReference type="EMBL" id="KV921894">
    <property type="protein sequence ID" value="ORE08063.1"/>
    <property type="molecule type" value="Genomic_DNA"/>
</dbReference>